<gene>
    <name evidence="4" type="ORF">LLUT_LOCUS32835</name>
</gene>
<comment type="similarity">
    <text evidence="1">Belongs to the ACBP family.</text>
</comment>
<evidence type="ECO:0000256" key="1">
    <source>
        <dbReference type="ARBA" id="ARBA00005567"/>
    </source>
</evidence>
<feature type="domain" description="ACB" evidence="3">
    <location>
        <begin position="152"/>
        <end position="242"/>
    </location>
</feature>
<reference evidence="4 5" key="1">
    <citation type="submission" date="2024-03" db="EMBL/GenBank/DDBJ databases">
        <authorList>
            <person name="Martinez-Hernandez J."/>
        </authorList>
    </citation>
    <scope>NUCLEOTIDE SEQUENCE [LARGE SCALE GENOMIC DNA]</scope>
</reference>
<comment type="caution">
    <text evidence="4">The sequence shown here is derived from an EMBL/GenBank/DDBJ whole genome shotgun (WGS) entry which is preliminary data.</text>
</comment>
<sequence>MDLFCELMFTIALSLLLPLFFIKLFSVTTNFETNEKVDVIGLDRDRDHDREVTEEAVRIVKKVDEFRDKSVLEKHIAAEIVDVNCESNKILNSEKIDDNNEIELIMECDDRAHEVEILECDRNCDEIEEYKRNVEVDENIEDDWEGIERSELEKCFGAAVVFVGSKSYANRVADLSNDVKLKLYGYYKIATHGPCSEPQPIALKFSARAKWNAWQQLGNMRPELAMEQYISLLSESVPDWMENYPYENVQLASADTRAFAEPTY</sequence>
<dbReference type="EMBL" id="CAXHTB010000023">
    <property type="protein sequence ID" value="CAL0331775.1"/>
    <property type="molecule type" value="Genomic_DNA"/>
</dbReference>
<name>A0AAV1YCX7_LUPLU</name>
<evidence type="ECO:0000313" key="5">
    <source>
        <dbReference type="Proteomes" id="UP001497480"/>
    </source>
</evidence>
<dbReference type="InterPro" id="IPR014352">
    <property type="entry name" value="FERM/acyl-CoA-bd_prot_sf"/>
</dbReference>
<dbReference type="Gene3D" id="1.20.80.10">
    <property type="match status" value="1"/>
</dbReference>
<evidence type="ECO:0000256" key="2">
    <source>
        <dbReference type="ARBA" id="ARBA00023121"/>
    </source>
</evidence>
<evidence type="ECO:0000313" key="4">
    <source>
        <dbReference type="EMBL" id="CAL0331775.1"/>
    </source>
</evidence>
<dbReference type="PANTHER" id="PTHR23310:SF105">
    <property type="entry name" value="ACYL-COA-BINDING DOMAIN-CONTAINING PROTEIN 5"/>
    <property type="match status" value="1"/>
</dbReference>
<dbReference type="GO" id="GO:0006631">
    <property type="term" value="P:fatty acid metabolic process"/>
    <property type="evidence" value="ECO:0007669"/>
    <property type="project" value="TreeGrafter"/>
</dbReference>
<dbReference type="PANTHER" id="PTHR23310">
    <property type="entry name" value="ACYL-COA-BINDING PROTEIN, ACBP"/>
    <property type="match status" value="1"/>
</dbReference>
<dbReference type="GO" id="GO:0000062">
    <property type="term" value="F:fatty-acyl-CoA binding"/>
    <property type="evidence" value="ECO:0007669"/>
    <property type="project" value="InterPro"/>
</dbReference>
<dbReference type="SUPFAM" id="SSF47027">
    <property type="entry name" value="Acyl-CoA binding protein"/>
    <property type="match status" value="1"/>
</dbReference>
<proteinExistence type="inferred from homology"/>
<dbReference type="AlphaFoldDB" id="A0AAV1YCX7"/>
<dbReference type="InterPro" id="IPR035984">
    <property type="entry name" value="Acyl-CoA-binding_sf"/>
</dbReference>
<dbReference type="PROSITE" id="PS51228">
    <property type="entry name" value="ACB_2"/>
    <property type="match status" value="1"/>
</dbReference>
<dbReference type="Proteomes" id="UP001497480">
    <property type="component" value="Unassembled WGS sequence"/>
</dbReference>
<dbReference type="InterPro" id="IPR000582">
    <property type="entry name" value="Acyl-CoA-binding_protein"/>
</dbReference>
<accession>A0AAV1YCX7</accession>
<evidence type="ECO:0000259" key="3">
    <source>
        <dbReference type="PROSITE" id="PS51228"/>
    </source>
</evidence>
<protein>
    <recommendedName>
        <fullName evidence="3">ACB domain-containing protein</fullName>
    </recommendedName>
</protein>
<keyword evidence="5" id="KW-1185">Reference proteome</keyword>
<dbReference type="Pfam" id="PF00887">
    <property type="entry name" value="ACBP"/>
    <property type="match status" value="1"/>
</dbReference>
<organism evidence="4 5">
    <name type="scientific">Lupinus luteus</name>
    <name type="common">European yellow lupine</name>
    <dbReference type="NCBI Taxonomy" id="3873"/>
    <lineage>
        <taxon>Eukaryota</taxon>
        <taxon>Viridiplantae</taxon>
        <taxon>Streptophyta</taxon>
        <taxon>Embryophyta</taxon>
        <taxon>Tracheophyta</taxon>
        <taxon>Spermatophyta</taxon>
        <taxon>Magnoliopsida</taxon>
        <taxon>eudicotyledons</taxon>
        <taxon>Gunneridae</taxon>
        <taxon>Pentapetalae</taxon>
        <taxon>rosids</taxon>
        <taxon>fabids</taxon>
        <taxon>Fabales</taxon>
        <taxon>Fabaceae</taxon>
        <taxon>Papilionoideae</taxon>
        <taxon>50 kb inversion clade</taxon>
        <taxon>genistoids sensu lato</taxon>
        <taxon>core genistoids</taxon>
        <taxon>Genisteae</taxon>
        <taxon>Lupinus</taxon>
    </lineage>
</organism>
<keyword evidence="2" id="KW-0446">Lipid-binding</keyword>